<accession>A0A4R3Y749</accession>
<dbReference type="GO" id="GO:0015385">
    <property type="term" value="F:sodium:proton antiporter activity"/>
    <property type="evidence" value="ECO:0007669"/>
    <property type="project" value="TreeGrafter"/>
</dbReference>
<feature type="transmembrane region" description="Helical" evidence="1">
    <location>
        <begin position="64"/>
        <end position="87"/>
    </location>
</feature>
<evidence type="ECO:0000313" key="3">
    <source>
        <dbReference type="Proteomes" id="UP000294619"/>
    </source>
</evidence>
<dbReference type="PANTHER" id="PTHR34703:SF1">
    <property type="entry name" value="ANTIPORTER SUBUNIT MNHG2-RELATED"/>
    <property type="match status" value="1"/>
</dbReference>
<dbReference type="RefSeq" id="WP_157330458.1">
    <property type="nucleotide sequence ID" value="NZ_LEKL01000016.1"/>
</dbReference>
<dbReference type="EMBL" id="SMCP01000005">
    <property type="protein sequence ID" value="TCV87321.1"/>
    <property type="molecule type" value="Genomic_DNA"/>
</dbReference>
<comment type="caution">
    <text evidence="2">The sequence shown here is derived from an EMBL/GenBank/DDBJ whole genome shotgun (WGS) entry which is preliminary data.</text>
</comment>
<keyword evidence="1" id="KW-0472">Membrane</keyword>
<dbReference type="Proteomes" id="UP000294619">
    <property type="component" value="Unassembled WGS sequence"/>
</dbReference>
<dbReference type="Pfam" id="PF03334">
    <property type="entry name" value="PhaG_MnhG_YufB"/>
    <property type="match status" value="1"/>
</dbReference>
<dbReference type="InterPro" id="IPR005133">
    <property type="entry name" value="PhaG_MnhG_YufB"/>
</dbReference>
<feature type="transmembrane region" description="Helical" evidence="1">
    <location>
        <begin position="39"/>
        <end position="58"/>
    </location>
</feature>
<organism evidence="2 3">
    <name type="scientific">Testudinibacter aquarius</name>
    <dbReference type="NCBI Taxonomy" id="1524974"/>
    <lineage>
        <taxon>Bacteria</taxon>
        <taxon>Pseudomonadati</taxon>
        <taxon>Pseudomonadota</taxon>
        <taxon>Gammaproteobacteria</taxon>
        <taxon>Pasteurellales</taxon>
        <taxon>Pasteurellaceae</taxon>
        <taxon>Testudinibacter</taxon>
    </lineage>
</organism>
<protein>
    <submittedName>
        <fullName evidence="2">Multisubunit sodium/proton antiporter MrpG subunit</fullName>
    </submittedName>
</protein>
<gene>
    <name evidence="2" type="ORF">EDC16_105240</name>
</gene>
<evidence type="ECO:0000313" key="2">
    <source>
        <dbReference type="EMBL" id="TCV87321.1"/>
    </source>
</evidence>
<reference evidence="2 3" key="1">
    <citation type="submission" date="2019-03" db="EMBL/GenBank/DDBJ databases">
        <title>Genomic Encyclopedia of Type Strains, Phase IV (KMG-IV): sequencing the most valuable type-strain genomes for metagenomic binning, comparative biology and taxonomic classification.</title>
        <authorList>
            <person name="Goeker M."/>
        </authorList>
    </citation>
    <scope>NUCLEOTIDE SEQUENCE [LARGE SCALE GENOMIC DNA]</scope>
    <source>
        <strain evidence="2 3">DSM 28140</strain>
    </source>
</reference>
<dbReference type="PANTHER" id="PTHR34703">
    <property type="entry name" value="ANTIPORTER SUBUNIT MNHG2-RELATED"/>
    <property type="match status" value="1"/>
</dbReference>
<sequence>MNTILEILGIILLLLGGLSLVVSALGIRILPNTLSKQHAATKAGTLAITLISLAAILLAQEWAWTLRLVIMSFFLILTLPLASHMLARAAVKDTRLLSEKDHPSVTPYQENPHK</sequence>
<feature type="transmembrane region" description="Helical" evidence="1">
    <location>
        <begin position="6"/>
        <end position="27"/>
    </location>
</feature>
<proteinExistence type="predicted"/>
<keyword evidence="1" id="KW-1133">Transmembrane helix</keyword>
<dbReference type="AlphaFoldDB" id="A0A4R3Y749"/>
<evidence type="ECO:0000256" key="1">
    <source>
        <dbReference type="SAM" id="Phobius"/>
    </source>
</evidence>
<keyword evidence="1" id="KW-0812">Transmembrane</keyword>
<name>A0A4R3Y749_9PAST</name>